<accession>A0A2N9F1T9</accession>
<proteinExistence type="predicted"/>
<name>A0A2N9F1T9_FAGSY</name>
<organism evidence="1">
    <name type="scientific">Fagus sylvatica</name>
    <name type="common">Beechnut</name>
    <dbReference type="NCBI Taxonomy" id="28930"/>
    <lineage>
        <taxon>Eukaryota</taxon>
        <taxon>Viridiplantae</taxon>
        <taxon>Streptophyta</taxon>
        <taxon>Embryophyta</taxon>
        <taxon>Tracheophyta</taxon>
        <taxon>Spermatophyta</taxon>
        <taxon>Magnoliopsida</taxon>
        <taxon>eudicotyledons</taxon>
        <taxon>Gunneridae</taxon>
        <taxon>Pentapetalae</taxon>
        <taxon>rosids</taxon>
        <taxon>fabids</taxon>
        <taxon>Fagales</taxon>
        <taxon>Fagaceae</taxon>
        <taxon>Fagus</taxon>
    </lineage>
</organism>
<dbReference type="PANTHER" id="PTHR34287">
    <property type="entry name" value="OS06G0551500 PROTEIN-RELATED"/>
    <property type="match status" value="1"/>
</dbReference>
<reference evidence="1" key="1">
    <citation type="submission" date="2018-02" db="EMBL/GenBank/DDBJ databases">
        <authorList>
            <person name="Cohen D.B."/>
            <person name="Kent A.D."/>
        </authorList>
    </citation>
    <scope>NUCLEOTIDE SEQUENCE</scope>
</reference>
<gene>
    <name evidence="1" type="ORF">FSB_LOCUS8636</name>
</gene>
<evidence type="ECO:0000313" key="1">
    <source>
        <dbReference type="EMBL" id="SPC80754.1"/>
    </source>
</evidence>
<sequence length="299" mass="33993">MIMASPVSTKVVYFLDTSMSKQLLCKFPDTSSAFDFDQTQSSIWSPLVPRIYSAMDYPKPRNRNRRRVSIGGAGMGYKLKKFTSNIKKKLNVTAFNLNLNPFNNNKINPSHFPETPLKTTKDLVFGKKLKEGDGLDMEGFPKWGPELETVRMYFEVLVKVVPERVMVEDTVAPNVVMGNMTMSIVKDSFHLMEMLDHPYVASLLTCCNKREGDGFLARKLDRALSLSGAEKAFLKPKSRVNWLRLGEQIALLFHKMVKVRNAKNSIKCLFDENGNCVKDVQEIRSMAVAFYQVYHKNLG</sequence>
<dbReference type="PANTHER" id="PTHR34287:SF4">
    <property type="entry name" value="OS04G0504200 PROTEIN"/>
    <property type="match status" value="1"/>
</dbReference>
<protein>
    <submittedName>
        <fullName evidence="1">Uncharacterized protein</fullName>
    </submittedName>
</protein>
<dbReference type="EMBL" id="OIVN01000469">
    <property type="protein sequence ID" value="SPC80754.1"/>
    <property type="molecule type" value="Genomic_DNA"/>
</dbReference>
<dbReference type="AlphaFoldDB" id="A0A2N9F1T9"/>